<dbReference type="RefSeq" id="WP_216374595.1">
    <property type="nucleotide sequence ID" value="NZ_JAGRYT010000007.1"/>
</dbReference>
<comment type="caution">
    <text evidence="5">The sequence shown here is derived from an EMBL/GenBank/DDBJ whole genome shotgun (WGS) entry which is preliminary data.</text>
</comment>
<evidence type="ECO:0000259" key="4">
    <source>
        <dbReference type="Pfam" id="PF16911"/>
    </source>
</evidence>
<keyword evidence="6" id="KW-1185">Reference proteome</keyword>
<organism evidence="5 6">
    <name type="scientific">Cedecea davisae</name>
    <dbReference type="NCBI Taxonomy" id="158484"/>
    <lineage>
        <taxon>Bacteria</taxon>
        <taxon>Pseudomonadati</taxon>
        <taxon>Pseudomonadota</taxon>
        <taxon>Gammaproteobacteria</taxon>
        <taxon>Enterobacterales</taxon>
        <taxon>Enterobacteriaceae</taxon>
        <taxon>Cedecea</taxon>
    </lineage>
</organism>
<dbReference type="InterPro" id="IPR001242">
    <property type="entry name" value="Condensation_dom"/>
</dbReference>
<accession>A0ABS6DDS3</accession>
<dbReference type="Proteomes" id="UP000686327">
    <property type="component" value="Unassembled WGS sequence"/>
</dbReference>
<evidence type="ECO:0000313" key="6">
    <source>
        <dbReference type="Proteomes" id="UP000686327"/>
    </source>
</evidence>
<dbReference type="Pfam" id="PF16911">
    <property type="entry name" value="PapA_C"/>
    <property type="match status" value="1"/>
</dbReference>
<name>A0ABS6DDS3_9ENTR</name>
<protein>
    <submittedName>
        <fullName evidence="5">Chromosome condensation protein</fullName>
    </submittedName>
</protein>
<evidence type="ECO:0000259" key="3">
    <source>
        <dbReference type="Pfam" id="PF00668"/>
    </source>
</evidence>
<sequence>MINISQNESVLRALGALESYAWQIDTTSPKHFTVTAEVSGRTKPADWQAALKKVQLRHPLVNARVDSGNDGRLYFLHDQSVEIPLRIARIDKILSIEHEIKREFSAAFSTGDTALLKAALLYGEERCVIIITAHHAIADGMSLAHFIYDILQTLAGKTLPHLALLPSIEDICSIHNEAAGAINSPAFTEELVPYAERSLDKLQVLRQRLSPELSASIREQSKRENTTVHGALTAAFVIALYQSPARANRPVRICTPINARKYSSLDYGLSFLALFPTYGYHAGDAENFWEIARAVTADLKAYKIQPGMAALVGLVEPFMNNHGLNKMIHFDRRICAPDILISNLGVLNFSRNIGELTLESLWGPNVLIGTEGEQTIGVATINGNIHLIHTSYQSAPHLLEEAKKILTAVTGKL</sequence>
<proteinExistence type="predicted"/>
<dbReference type="PANTHER" id="PTHR28037">
    <property type="entry name" value="ALCOHOL O-ACETYLTRANSFERASE 1-RELATED"/>
    <property type="match status" value="1"/>
</dbReference>
<dbReference type="Pfam" id="PF00668">
    <property type="entry name" value="Condensation"/>
    <property type="match status" value="1"/>
</dbReference>
<keyword evidence="2" id="KW-0012">Acyltransferase</keyword>
<keyword evidence="1" id="KW-0808">Transferase</keyword>
<dbReference type="InterPro" id="IPR052058">
    <property type="entry name" value="Alcohol_O-acetyltransferase"/>
</dbReference>
<dbReference type="EMBL" id="JAGRYU010000005">
    <property type="protein sequence ID" value="MBU4681014.1"/>
    <property type="molecule type" value="Genomic_DNA"/>
</dbReference>
<gene>
    <name evidence="5" type="ORF">KC222_03185</name>
</gene>
<reference evidence="6" key="1">
    <citation type="submission" date="2023-07" db="EMBL/GenBank/DDBJ databases">
        <title>Cedecea davisae an AmpC producer and its therapeutic implications.</title>
        <authorList>
            <person name="Notter J."/>
        </authorList>
    </citation>
    <scope>NUCLEOTIDE SEQUENCE [LARGE SCALE GENOMIC DNA]</scope>
    <source>
        <strain evidence="6">1</strain>
    </source>
</reference>
<evidence type="ECO:0000256" key="1">
    <source>
        <dbReference type="ARBA" id="ARBA00022679"/>
    </source>
</evidence>
<evidence type="ECO:0000313" key="5">
    <source>
        <dbReference type="EMBL" id="MBU4681014.1"/>
    </source>
</evidence>
<dbReference type="InterPro" id="IPR031641">
    <property type="entry name" value="PapA_C"/>
</dbReference>
<feature type="domain" description="Condensation" evidence="3">
    <location>
        <begin position="33"/>
        <end position="160"/>
    </location>
</feature>
<feature type="domain" description="Phthiocerol/phthiodiolone dimycocerosyl transferase C-terminal" evidence="4">
    <location>
        <begin position="203"/>
        <end position="347"/>
    </location>
</feature>
<dbReference type="PANTHER" id="PTHR28037:SF1">
    <property type="entry name" value="ALCOHOL O-ACETYLTRANSFERASE 1-RELATED"/>
    <property type="match status" value="1"/>
</dbReference>
<evidence type="ECO:0000256" key="2">
    <source>
        <dbReference type="ARBA" id="ARBA00023315"/>
    </source>
</evidence>